<reference evidence="3 4" key="1">
    <citation type="submission" date="2024-02" db="EMBL/GenBank/DDBJ databases">
        <title>Discinaceae phylogenomics.</title>
        <authorList>
            <person name="Dirks A.C."/>
            <person name="James T.Y."/>
        </authorList>
    </citation>
    <scope>NUCLEOTIDE SEQUENCE [LARGE SCALE GENOMIC DNA]</scope>
    <source>
        <strain evidence="3 4">ACD0624</strain>
    </source>
</reference>
<gene>
    <name evidence="3" type="ORF">Q9L58_000736</name>
</gene>
<evidence type="ECO:0000256" key="1">
    <source>
        <dbReference type="PROSITE-ProRule" id="PRU00117"/>
    </source>
</evidence>
<evidence type="ECO:0000313" key="3">
    <source>
        <dbReference type="EMBL" id="KAL0640178.1"/>
    </source>
</evidence>
<keyword evidence="4" id="KW-1185">Reference proteome</keyword>
<dbReference type="PROSITE" id="PS50084">
    <property type="entry name" value="KH_TYPE_1"/>
    <property type="match status" value="1"/>
</dbReference>
<protein>
    <recommendedName>
        <fullName evidence="2">K Homology domain-containing protein</fullName>
    </recommendedName>
</protein>
<evidence type="ECO:0000259" key="2">
    <source>
        <dbReference type="SMART" id="SM00322"/>
    </source>
</evidence>
<accession>A0ABR3GWK2</accession>
<dbReference type="EMBL" id="JBBBZM010000005">
    <property type="protein sequence ID" value="KAL0640178.1"/>
    <property type="molecule type" value="Genomic_DNA"/>
</dbReference>
<evidence type="ECO:0000313" key="4">
    <source>
        <dbReference type="Proteomes" id="UP001447188"/>
    </source>
</evidence>
<dbReference type="Proteomes" id="UP001447188">
    <property type="component" value="Unassembled WGS sequence"/>
</dbReference>
<proteinExistence type="predicted"/>
<dbReference type="SUPFAM" id="SSF54791">
    <property type="entry name" value="Eukaryotic type KH-domain (KH-domain type I)"/>
    <property type="match status" value="1"/>
</dbReference>
<dbReference type="InterPro" id="IPR036612">
    <property type="entry name" value="KH_dom_type_1_sf"/>
</dbReference>
<feature type="domain" description="K Homology" evidence="2">
    <location>
        <begin position="9"/>
        <end position="79"/>
    </location>
</feature>
<comment type="caution">
    <text evidence="3">The sequence shown here is derived from an EMBL/GenBank/DDBJ whole genome shotgun (WGS) entry which is preliminary data.</text>
</comment>
<dbReference type="SMART" id="SM00322">
    <property type="entry name" value="KH"/>
    <property type="match status" value="1"/>
</dbReference>
<dbReference type="InterPro" id="IPR004087">
    <property type="entry name" value="KH_dom"/>
</dbReference>
<keyword evidence="1" id="KW-0694">RNA-binding</keyword>
<organism evidence="3 4">
    <name type="scientific">Discina gigas</name>
    <dbReference type="NCBI Taxonomy" id="1032678"/>
    <lineage>
        <taxon>Eukaryota</taxon>
        <taxon>Fungi</taxon>
        <taxon>Dikarya</taxon>
        <taxon>Ascomycota</taxon>
        <taxon>Pezizomycotina</taxon>
        <taxon>Pezizomycetes</taxon>
        <taxon>Pezizales</taxon>
        <taxon>Discinaceae</taxon>
        <taxon>Discina</taxon>
    </lineage>
</organism>
<sequence>MTTTPDYKAVVTTEICIPLAQIPGEDIIKIIGRNGRNLKIVENNSNTRCSWDKKNHNIYIHGEPKDAKQAYTVLMAQMSKFAGTNGTTAADTMVNILGKEFVDGIRFCRLTNVTTEGSDGDNSQDESDLAKPKKTKPAVFVVHPIYMTAEEKQKGRIMASELWRNAQFVTWDFKGNVIQDASMVLRRQLREMPPDVGKYLKLEMAIGKVIFLENDKEHFSLQGAKFAIGEFRHLRFNKEITSEFRKEWEEPWIAQLRNVLPEIGYSSDGSTTRSVKICHTAQREDGKCYDVIWSADILEGERLGDSRLGTLEFVKARVRGDNPFSATVYGPATAFDFRFSIITNTRESAAHNREIKDRIRRAYRYSTQRGLLVNHSYENSSGHTPLVSPRARLICETAWIRGDIKVIISEIQDGLDSTFEVKLQSNLLKKYTRGELGEVPLTDIVEAMKDFLEAAEEINSKLNLLTADLPPKRSLELTKIKVVDADNICLAPPSAIQPIYKTLNASVHSPYGVQKADRKPPNSTMEPPHTHPVPNFVIKAGSAGISAGNNGRSASRLSLSAGNDTPGKAFKYIAGGSLEKTYSGSKPGYGPMDAVLPESATFSVRTGTFWEGQVAGVGIPVLTPTRKTLKEASPTTERILLKNDRPKANQPKLIPAMTATYLSNDGLATADHGAFHREQVPIAASIDGSLLPHLRPVVKAAKSSTSTTAGNISPVGRPSPSINFSDRFFNLLDSSTDDDIGFSTGILKPNRVVSTRTGRMKIDFCGSVGSLNEGEAGDLMSWGSDRDTLAYVRENASLNTEVGDGVSLLLD</sequence>
<name>A0ABR3GWK2_9PEZI</name>